<sequence length="195" mass="21174">MYAAHVVVTLIVCARGTRHGSERTPRAFGLEASASKKTTMGARHLLVDTMHGDGGHISVPKERHARPATQRKVKPPDLVRAQARSTSASHVRARQRPRYSDAEEAASPGDGVCEDDDTGRGPARCWRRARGVVTRRAARPQCPRTVCCVRLSGWGQAYARRRARGWPRSTGESAKAQHPRSAVRSARRGGGRGGA</sequence>
<dbReference type="Proteomes" id="UP000814033">
    <property type="component" value="Unassembled WGS sequence"/>
</dbReference>
<gene>
    <name evidence="1" type="ORF">FA95DRAFT_1127654</name>
</gene>
<evidence type="ECO:0000313" key="1">
    <source>
        <dbReference type="EMBL" id="KAI0038907.1"/>
    </source>
</evidence>
<reference evidence="1" key="1">
    <citation type="submission" date="2021-02" db="EMBL/GenBank/DDBJ databases">
        <authorList>
            <consortium name="DOE Joint Genome Institute"/>
            <person name="Ahrendt S."/>
            <person name="Looney B.P."/>
            <person name="Miyauchi S."/>
            <person name="Morin E."/>
            <person name="Drula E."/>
            <person name="Courty P.E."/>
            <person name="Chicoki N."/>
            <person name="Fauchery L."/>
            <person name="Kohler A."/>
            <person name="Kuo A."/>
            <person name="Labutti K."/>
            <person name="Pangilinan J."/>
            <person name="Lipzen A."/>
            <person name="Riley R."/>
            <person name="Andreopoulos W."/>
            <person name="He G."/>
            <person name="Johnson J."/>
            <person name="Barry K.W."/>
            <person name="Grigoriev I.V."/>
            <person name="Nagy L."/>
            <person name="Hibbett D."/>
            <person name="Henrissat B."/>
            <person name="Matheny P.B."/>
            <person name="Labbe J."/>
            <person name="Martin F."/>
        </authorList>
    </citation>
    <scope>NUCLEOTIDE SEQUENCE</scope>
    <source>
        <strain evidence="1">FP105234-sp</strain>
    </source>
</reference>
<comment type="caution">
    <text evidence="1">The sequence shown here is derived from an EMBL/GenBank/DDBJ whole genome shotgun (WGS) entry which is preliminary data.</text>
</comment>
<accession>A0ACB8R4U7</accession>
<name>A0ACB8R4U7_9AGAM</name>
<reference evidence="1" key="2">
    <citation type="journal article" date="2022" name="New Phytol.">
        <title>Evolutionary transition to the ectomycorrhizal habit in the genomes of a hyperdiverse lineage of mushroom-forming fungi.</title>
        <authorList>
            <person name="Looney B."/>
            <person name="Miyauchi S."/>
            <person name="Morin E."/>
            <person name="Drula E."/>
            <person name="Courty P.E."/>
            <person name="Kohler A."/>
            <person name="Kuo A."/>
            <person name="LaButti K."/>
            <person name="Pangilinan J."/>
            <person name="Lipzen A."/>
            <person name="Riley R."/>
            <person name="Andreopoulos W."/>
            <person name="He G."/>
            <person name="Johnson J."/>
            <person name="Nolan M."/>
            <person name="Tritt A."/>
            <person name="Barry K.W."/>
            <person name="Grigoriev I.V."/>
            <person name="Nagy L.G."/>
            <person name="Hibbett D."/>
            <person name="Henrissat B."/>
            <person name="Matheny P.B."/>
            <person name="Labbe J."/>
            <person name="Martin F.M."/>
        </authorList>
    </citation>
    <scope>NUCLEOTIDE SEQUENCE</scope>
    <source>
        <strain evidence="1">FP105234-sp</strain>
    </source>
</reference>
<proteinExistence type="predicted"/>
<keyword evidence="2" id="KW-1185">Reference proteome</keyword>
<dbReference type="EMBL" id="MU276390">
    <property type="protein sequence ID" value="KAI0038907.1"/>
    <property type="molecule type" value="Genomic_DNA"/>
</dbReference>
<evidence type="ECO:0000313" key="2">
    <source>
        <dbReference type="Proteomes" id="UP000814033"/>
    </source>
</evidence>
<organism evidence="1 2">
    <name type="scientific">Auriscalpium vulgare</name>
    <dbReference type="NCBI Taxonomy" id="40419"/>
    <lineage>
        <taxon>Eukaryota</taxon>
        <taxon>Fungi</taxon>
        <taxon>Dikarya</taxon>
        <taxon>Basidiomycota</taxon>
        <taxon>Agaricomycotina</taxon>
        <taxon>Agaricomycetes</taxon>
        <taxon>Russulales</taxon>
        <taxon>Auriscalpiaceae</taxon>
        <taxon>Auriscalpium</taxon>
    </lineage>
</organism>
<protein>
    <submittedName>
        <fullName evidence="1">Uncharacterized protein</fullName>
    </submittedName>
</protein>